<proteinExistence type="predicted"/>
<reference evidence="1" key="1">
    <citation type="submission" date="2023-06" db="EMBL/GenBank/DDBJ databases">
        <title>Draft Genome Sequences of Representative Paenibacillus Polymyxa, Bacillus cereus, Fictibacillus sp., and Brevibacillus agri Strains Isolated from Amazonian Dark Earth.</title>
        <authorList>
            <person name="Pellegrinetti T.A."/>
            <person name="Cunha I.C.M."/>
            <person name="Chaves M.G."/>
            <person name="Freitas A.S."/>
            <person name="Silva A.V.R."/>
            <person name="Tsai S.M."/>
            <person name="Mendes L.W."/>
        </authorList>
    </citation>
    <scope>NUCLEOTIDE SEQUENCE</scope>
    <source>
        <strain evidence="1">CENA-BCM004</strain>
    </source>
</reference>
<evidence type="ECO:0000313" key="2">
    <source>
        <dbReference type="Proteomes" id="UP001168694"/>
    </source>
</evidence>
<name>A0ABT8EC10_9BACL</name>
<protein>
    <submittedName>
        <fullName evidence="1">Uncharacterized protein</fullName>
    </submittedName>
</protein>
<dbReference type="Proteomes" id="UP001168694">
    <property type="component" value="Unassembled WGS sequence"/>
</dbReference>
<dbReference type="EMBL" id="JAUHLN010000005">
    <property type="protein sequence ID" value="MDN4075453.1"/>
    <property type="molecule type" value="Genomic_DNA"/>
</dbReference>
<keyword evidence="2" id="KW-1185">Reference proteome</keyword>
<dbReference type="RefSeq" id="WP_290401559.1">
    <property type="nucleotide sequence ID" value="NZ_JAUHLN010000005.1"/>
</dbReference>
<comment type="caution">
    <text evidence="1">The sequence shown here is derived from an EMBL/GenBank/DDBJ whole genome shotgun (WGS) entry which is preliminary data.</text>
</comment>
<accession>A0ABT8EC10</accession>
<organism evidence="1 2">
    <name type="scientific">Fictibacillus terranigra</name>
    <dbReference type="NCBI Taxonomy" id="3058424"/>
    <lineage>
        <taxon>Bacteria</taxon>
        <taxon>Bacillati</taxon>
        <taxon>Bacillota</taxon>
        <taxon>Bacilli</taxon>
        <taxon>Bacillales</taxon>
        <taxon>Fictibacillaceae</taxon>
        <taxon>Fictibacillus</taxon>
    </lineage>
</organism>
<sequence length="164" mass="19109">MKTCAYCGSQVTYKHSGDCYCSFCEMQLKLEDVQENGQRKNLLPACQPSLSDLNKTTPELMLLSTVELLCLLKFARKERADIYQKRYVFIQAMKQGAKEFSEAEHYTFIEYERATRKCFVVENLVRERIGYYPTKLTDSYIQTLAVRMEESAKKDMVIQQPKPI</sequence>
<evidence type="ECO:0000313" key="1">
    <source>
        <dbReference type="EMBL" id="MDN4075453.1"/>
    </source>
</evidence>
<gene>
    <name evidence="1" type="ORF">QYF49_21060</name>
</gene>